<protein>
    <submittedName>
        <fullName evidence="3">Glycerol-3-phosphate dehydrogenase</fullName>
    </submittedName>
</protein>
<dbReference type="Gene3D" id="3.50.50.60">
    <property type="entry name" value="FAD/NAD(P)-binding domain"/>
    <property type="match status" value="1"/>
</dbReference>
<proteinExistence type="predicted"/>
<evidence type="ECO:0000256" key="1">
    <source>
        <dbReference type="SAM" id="Phobius"/>
    </source>
</evidence>
<dbReference type="PANTHER" id="PTHR42720">
    <property type="entry name" value="GLYCEROL-3-PHOSPHATE DEHYDROGENASE"/>
    <property type="match status" value="1"/>
</dbReference>
<dbReference type="PANTHER" id="PTHR42720:SF1">
    <property type="entry name" value="GLYCEROL 3-PHOSPHATE OXIDASE"/>
    <property type="match status" value="1"/>
</dbReference>
<feature type="domain" description="FAD dependent oxidoreductase" evidence="2">
    <location>
        <begin position="21"/>
        <end position="88"/>
    </location>
</feature>
<name>A0A3B0PJQ4_MYCGL</name>
<dbReference type="AlphaFoldDB" id="A0A3B0PJQ4"/>
<keyword evidence="1" id="KW-0472">Membrane</keyword>
<reference evidence="4" key="1">
    <citation type="submission" date="2018-06" db="EMBL/GenBank/DDBJ databases">
        <authorList>
            <consortium name="Pathogen Informatics"/>
        </authorList>
    </citation>
    <scope>NUCLEOTIDE SEQUENCE [LARGE SCALE GENOMIC DNA]</scope>
    <source>
        <strain evidence="4">NCTC10115</strain>
    </source>
</reference>
<organism evidence="3 4">
    <name type="scientific">Mycoplasmoides gallisepticum</name>
    <name type="common">Mycoplasma gallisepticum</name>
    <dbReference type="NCBI Taxonomy" id="2096"/>
    <lineage>
        <taxon>Bacteria</taxon>
        <taxon>Bacillati</taxon>
        <taxon>Mycoplasmatota</taxon>
        <taxon>Mycoplasmoidales</taxon>
        <taxon>Mycoplasmoidaceae</taxon>
        <taxon>Mycoplasmoides</taxon>
    </lineage>
</organism>
<keyword evidence="1" id="KW-0812">Transmembrane</keyword>
<gene>
    <name evidence="3" type="ORF">NCTC10115_00033</name>
</gene>
<evidence type="ECO:0000313" key="4">
    <source>
        <dbReference type="Proteomes" id="UP000260136"/>
    </source>
</evidence>
<evidence type="ECO:0000313" key="3">
    <source>
        <dbReference type="EMBL" id="SYV93744.1"/>
    </source>
</evidence>
<dbReference type="Pfam" id="PF01266">
    <property type="entry name" value="DAO"/>
    <property type="match status" value="1"/>
</dbReference>
<sequence>MCRYRQTIKLQNMSILKTHFDVAIIGAGIIGASIAYELSRYNLEVVVLEKNPKVANETSLGNSGLIHGGFDPEPHKLEAKLNLQGNLKW</sequence>
<dbReference type="InterPro" id="IPR036188">
    <property type="entry name" value="FAD/NAD-bd_sf"/>
</dbReference>
<keyword evidence="1" id="KW-1133">Transmembrane helix</keyword>
<dbReference type="InterPro" id="IPR052745">
    <property type="entry name" value="G3P_Oxidase/Oxidoreductase"/>
</dbReference>
<feature type="non-terminal residue" evidence="3">
    <location>
        <position position="89"/>
    </location>
</feature>
<dbReference type="InterPro" id="IPR006076">
    <property type="entry name" value="FAD-dep_OxRdtase"/>
</dbReference>
<accession>A0A3B0PJQ4</accession>
<evidence type="ECO:0000259" key="2">
    <source>
        <dbReference type="Pfam" id="PF01266"/>
    </source>
</evidence>
<feature type="transmembrane region" description="Helical" evidence="1">
    <location>
        <begin position="20"/>
        <end position="38"/>
    </location>
</feature>
<dbReference type="SUPFAM" id="SSF51905">
    <property type="entry name" value="FAD/NAD(P)-binding domain"/>
    <property type="match status" value="1"/>
</dbReference>
<dbReference type="Proteomes" id="UP000260136">
    <property type="component" value="Chromosome"/>
</dbReference>
<dbReference type="EMBL" id="LS991952">
    <property type="protein sequence ID" value="SYV93744.1"/>
    <property type="molecule type" value="Genomic_DNA"/>
</dbReference>